<evidence type="ECO:0008006" key="10">
    <source>
        <dbReference type="Google" id="ProtNLM"/>
    </source>
</evidence>
<dbReference type="GO" id="GO:0008270">
    <property type="term" value="F:zinc ion binding"/>
    <property type="evidence" value="ECO:0007669"/>
    <property type="project" value="InterPro"/>
</dbReference>
<reference evidence="9" key="1">
    <citation type="journal article" date="2010" name="Genome Biol.">
        <title>Genome sequence of the necrotrophic plant pathogen Pythium ultimum reveals original pathogenicity mechanisms and effector repertoire.</title>
        <authorList>
            <person name="Levesque C.A."/>
            <person name="Brouwer H."/>
            <person name="Cano L."/>
            <person name="Hamilton J.P."/>
            <person name="Holt C."/>
            <person name="Huitema E."/>
            <person name="Raffaele S."/>
            <person name="Robideau G.P."/>
            <person name="Thines M."/>
            <person name="Win J."/>
            <person name="Zerillo M.M."/>
            <person name="Beakes G.W."/>
            <person name="Boore J.L."/>
            <person name="Busam D."/>
            <person name="Dumas B."/>
            <person name="Ferriera S."/>
            <person name="Fuerstenberg S.I."/>
            <person name="Gachon C.M."/>
            <person name="Gaulin E."/>
            <person name="Govers F."/>
            <person name="Grenville-Briggs L."/>
            <person name="Horner N."/>
            <person name="Hostetler J."/>
            <person name="Jiang R.H."/>
            <person name="Johnson J."/>
            <person name="Krajaejun T."/>
            <person name="Lin H."/>
            <person name="Meijer H.J."/>
            <person name="Moore B."/>
            <person name="Morris P."/>
            <person name="Phuntmart V."/>
            <person name="Puiu D."/>
            <person name="Shetty J."/>
            <person name="Stajich J.E."/>
            <person name="Tripathy S."/>
            <person name="Wawra S."/>
            <person name="van West P."/>
            <person name="Whitty B.R."/>
            <person name="Coutinho P.M."/>
            <person name="Henrissat B."/>
            <person name="Martin F."/>
            <person name="Thomas P.D."/>
            <person name="Tyler B.M."/>
            <person name="De Vries R.P."/>
            <person name="Kamoun S."/>
            <person name="Yandell M."/>
            <person name="Tisserat N."/>
            <person name="Buell C.R."/>
        </authorList>
    </citation>
    <scope>NUCLEOTIDE SEQUENCE</scope>
    <source>
        <strain evidence="9">DAOM:BR144</strain>
    </source>
</reference>
<dbReference type="Proteomes" id="UP000019132">
    <property type="component" value="Unassembled WGS sequence"/>
</dbReference>
<feature type="domain" description="Alcohol dehydrogenase-like N-terminal" evidence="7">
    <location>
        <begin position="57"/>
        <end position="189"/>
    </location>
</feature>
<dbReference type="AlphaFoldDB" id="K3XAF5"/>
<reference evidence="8" key="3">
    <citation type="submission" date="2015-02" db="UniProtKB">
        <authorList>
            <consortium name="EnsemblProtists"/>
        </authorList>
    </citation>
    <scope>IDENTIFICATION</scope>
    <source>
        <strain evidence="8">DAOM BR144</strain>
    </source>
</reference>
<evidence type="ECO:0000259" key="6">
    <source>
        <dbReference type="Pfam" id="PF00107"/>
    </source>
</evidence>
<evidence type="ECO:0000256" key="1">
    <source>
        <dbReference type="ARBA" id="ARBA00001947"/>
    </source>
</evidence>
<dbReference type="STRING" id="431595.K3XAF5"/>
<dbReference type="VEuPathDB" id="FungiDB:PYU1_G014174"/>
<dbReference type="Pfam" id="PF08240">
    <property type="entry name" value="ADH_N"/>
    <property type="match status" value="1"/>
</dbReference>
<dbReference type="OMA" id="QNAMYGH"/>
<reference evidence="9" key="2">
    <citation type="submission" date="2010-04" db="EMBL/GenBank/DDBJ databases">
        <authorList>
            <person name="Buell R."/>
            <person name="Hamilton J."/>
            <person name="Hostetler J."/>
        </authorList>
    </citation>
    <scope>NUCLEOTIDE SEQUENCE [LARGE SCALE GENOMIC DNA]</scope>
    <source>
        <strain evidence="9">DAOM:BR144</strain>
    </source>
</reference>
<feature type="domain" description="Alcohol dehydrogenase-like C-terminal" evidence="6">
    <location>
        <begin position="229"/>
        <end position="299"/>
    </location>
</feature>
<organism evidence="8 9">
    <name type="scientific">Globisporangium ultimum (strain ATCC 200006 / CBS 805.95 / DAOM BR144)</name>
    <name type="common">Pythium ultimum</name>
    <dbReference type="NCBI Taxonomy" id="431595"/>
    <lineage>
        <taxon>Eukaryota</taxon>
        <taxon>Sar</taxon>
        <taxon>Stramenopiles</taxon>
        <taxon>Oomycota</taxon>
        <taxon>Peronosporomycetes</taxon>
        <taxon>Pythiales</taxon>
        <taxon>Pythiaceae</taxon>
        <taxon>Globisporangium</taxon>
    </lineage>
</organism>
<keyword evidence="4" id="KW-0560">Oxidoreductase</keyword>
<proteinExistence type="inferred from homology"/>
<dbReference type="InterPro" id="IPR013149">
    <property type="entry name" value="ADH-like_C"/>
</dbReference>
<evidence type="ECO:0000313" key="8">
    <source>
        <dbReference type="EnsemblProtists" id="PYU1_T014204"/>
    </source>
</evidence>
<dbReference type="Gene3D" id="3.40.50.720">
    <property type="entry name" value="NAD(P)-binding Rossmann-like Domain"/>
    <property type="match status" value="1"/>
</dbReference>
<dbReference type="PROSITE" id="PS00059">
    <property type="entry name" value="ADH_ZINC"/>
    <property type="match status" value="1"/>
</dbReference>
<evidence type="ECO:0000256" key="2">
    <source>
        <dbReference type="ARBA" id="ARBA00022723"/>
    </source>
</evidence>
<dbReference type="InterPro" id="IPR011032">
    <property type="entry name" value="GroES-like_sf"/>
</dbReference>
<dbReference type="PANTHER" id="PTHR42813">
    <property type="entry name" value="ZINC-TYPE ALCOHOL DEHYDROGENASE-LIKE"/>
    <property type="match status" value="1"/>
</dbReference>
<dbReference type="InParanoid" id="K3XAF5"/>
<dbReference type="InterPro" id="IPR036291">
    <property type="entry name" value="NAD(P)-bd_dom_sf"/>
</dbReference>
<sequence>MSNAAAKLVDNYLGKREVAEASTQPEGSKTETMKALVWQGSKRVACVDKPKPEITHEKDVIVKVTACSVCSGSDSHLYSGEVVTMDDGFIMGHEACGVVESVGPDVKNFKKGDRVVIAFDVACGECAFCARQEYSGCDRTNDSRLFEEMYGGRPASAIFGYSRLMGNMPGSQAEYVRVPFADVNCYAIPDDVPDEKALFVSDVLSTSLHATELGEVGEGDTVVIWGLGPIGLYAEAWSKLKGAKRVLGVDKVPERLELARTQFGIEVLDRSSLDRDDVVSTLRGLFPAESVDVVIDATGFRFAETLVHKFERAVGLETDSPDILTECFSIVRKFGRVSMIADYIGYANHFPLGHIMMKHLTLRSGQCPVQKYFKTVMDAVQKQQIDPTLMVTHRLKLEDVPTAYERLFYKQEGYIKVLITPSHDKQAVDEAQGGRQP</sequence>
<dbReference type="SUPFAM" id="SSF50129">
    <property type="entry name" value="GroES-like"/>
    <property type="match status" value="1"/>
</dbReference>
<dbReference type="Gene3D" id="3.90.180.10">
    <property type="entry name" value="Medium-chain alcohol dehydrogenases, catalytic domain"/>
    <property type="match status" value="1"/>
</dbReference>
<dbReference type="HOGENOM" id="CLU_026673_11_3_1"/>
<dbReference type="EMBL" id="ADOS01001529">
    <property type="status" value="NOT_ANNOTATED_CDS"/>
    <property type="molecule type" value="Genomic_DNA"/>
</dbReference>
<dbReference type="EnsemblProtists" id="PYU1_T014204">
    <property type="protein sequence ID" value="PYU1_T014204"/>
    <property type="gene ID" value="PYU1_G014174"/>
</dbReference>
<evidence type="ECO:0000259" key="7">
    <source>
        <dbReference type="Pfam" id="PF08240"/>
    </source>
</evidence>
<dbReference type="SUPFAM" id="SSF51735">
    <property type="entry name" value="NAD(P)-binding Rossmann-fold domains"/>
    <property type="match status" value="1"/>
</dbReference>
<evidence type="ECO:0000313" key="9">
    <source>
        <dbReference type="Proteomes" id="UP000019132"/>
    </source>
</evidence>
<dbReference type="Pfam" id="PF00107">
    <property type="entry name" value="ADH_zinc_N"/>
    <property type="match status" value="1"/>
</dbReference>
<name>K3XAF5_GLOUD</name>
<comment type="similarity">
    <text evidence="5">Belongs to the zinc-containing alcohol dehydrogenase family.</text>
</comment>
<evidence type="ECO:0000256" key="3">
    <source>
        <dbReference type="ARBA" id="ARBA00022833"/>
    </source>
</evidence>
<protein>
    <recommendedName>
        <fullName evidence="10">Enoyl reductase (ER) domain-containing protein</fullName>
    </recommendedName>
</protein>
<dbReference type="CDD" id="cd08283">
    <property type="entry name" value="FDH_like_1"/>
    <property type="match status" value="1"/>
</dbReference>
<keyword evidence="3 5" id="KW-0862">Zinc</keyword>
<keyword evidence="9" id="KW-1185">Reference proteome</keyword>
<dbReference type="InterPro" id="IPR002328">
    <property type="entry name" value="ADH_Zn_CS"/>
</dbReference>
<dbReference type="PANTHER" id="PTHR42813:SF1">
    <property type="entry name" value="DEHYDROGENASE, PUTATIVE (AFU_ORTHOLOGUE AFUA_5G03930)-RELATED"/>
    <property type="match status" value="1"/>
</dbReference>
<accession>K3XAF5</accession>
<evidence type="ECO:0000256" key="5">
    <source>
        <dbReference type="RuleBase" id="RU361277"/>
    </source>
</evidence>
<dbReference type="GO" id="GO:0016491">
    <property type="term" value="F:oxidoreductase activity"/>
    <property type="evidence" value="ECO:0007669"/>
    <property type="project" value="UniProtKB-KW"/>
</dbReference>
<comment type="cofactor">
    <cofactor evidence="1 5">
        <name>Zn(2+)</name>
        <dbReference type="ChEBI" id="CHEBI:29105"/>
    </cofactor>
</comment>
<dbReference type="InterPro" id="IPR013154">
    <property type="entry name" value="ADH-like_N"/>
</dbReference>
<dbReference type="eggNOG" id="KOG0024">
    <property type="taxonomic scope" value="Eukaryota"/>
</dbReference>
<keyword evidence="2 5" id="KW-0479">Metal-binding</keyword>
<evidence type="ECO:0000256" key="4">
    <source>
        <dbReference type="ARBA" id="ARBA00023002"/>
    </source>
</evidence>